<dbReference type="Proteomes" id="UP000032735">
    <property type="component" value="Chromosome"/>
</dbReference>
<evidence type="ECO:0000313" key="2">
    <source>
        <dbReference type="EMBL" id="CDG22955.1"/>
    </source>
</evidence>
<organism evidence="2 3">
    <name type="scientific">Xenorhabdus poinarii G6</name>
    <dbReference type="NCBI Taxonomy" id="1354304"/>
    <lineage>
        <taxon>Bacteria</taxon>
        <taxon>Pseudomonadati</taxon>
        <taxon>Pseudomonadota</taxon>
        <taxon>Gammaproteobacteria</taxon>
        <taxon>Enterobacterales</taxon>
        <taxon>Morganellaceae</taxon>
        <taxon>Xenorhabdus</taxon>
    </lineage>
</organism>
<protein>
    <submittedName>
        <fullName evidence="2">Transposase</fullName>
    </submittedName>
</protein>
<dbReference type="InterPro" id="IPR032874">
    <property type="entry name" value="DDE_dom"/>
</dbReference>
<sequence length="111" mass="12990">MDSDSNTVDFLLTAHRDKKAALRFFKKAMRQHSRPDVVTIDKSDANTVALNEQEHRCVKRRTRPMLEFKHFRRVKTVLEGIEWVNMLCKGQYPRGAESQISPADFFHQLTD</sequence>
<dbReference type="KEGG" id="xpo:XPG1_3319"/>
<dbReference type="HOGENOM" id="CLU_067322_2_5_6"/>
<dbReference type="EMBL" id="FO704551">
    <property type="protein sequence ID" value="CDG22955.1"/>
    <property type="molecule type" value="Genomic_DNA"/>
</dbReference>
<dbReference type="Pfam" id="PF13610">
    <property type="entry name" value="DDE_Tnp_IS240"/>
    <property type="match status" value="1"/>
</dbReference>
<evidence type="ECO:0000259" key="1">
    <source>
        <dbReference type="Pfam" id="PF13610"/>
    </source>
</evidence>
<dbReference type="AlphaFoldDB" id="A0A068R9T5"/>
<dbReference type="STRING" id="1354304.XPG1_3319"/>
<gene>
    <name evidence="2" type="ORF">XPG1_3319</name>
</gene>
<evidence type="ECO:0000313" key="3">
    <source>
        <dbReference type="Proteomes" id="UP000032735"/>
    </source>
</evidence>
<name>A0A068R9T5_9GAMM</name>
<keyword evidence="3" id="KW-1185">Reference proteome</keyword>
<reference evidence="2 3" key="1">
    <citation type="submission" date="2013-07" db="EMBL/GenBank/DDBJ databases">
        <authorList>
            <person name="Genoscope - CEA"/>
        </authorList>
    </citation>
    <scope>NUCLEOTIDE SEQUENCE [LARGE SCALE GENOMIC DNA]</scope>
    <source>
        <strain evidence="2 3">G6</strain>
    </source>
</reference>
<proteinExistence type="predicted"/>
<feature type="domain" description="DDE" evidence="1">
    <location>
        <begin position="2"/>
        <end position="50"/>
    </location>
</feature>
<accession>A0A068R9T5</accession>